<dbReference type="AlphaFoldDB" id="A0A427BAL3"/>
<protein>
    <recommendedName>
        <fullName evidence="4">Sin3 C-terminal domain-containing protein</fullName>
    </recommendedName>
</protein>
<comment type="caution">
    <text evidence="2">The sequence shown here is derived from an EMBL/GenBank/DDBJ whole genome shotgun (WGS) entry which is preliminary data.</text>
</comment>
<proteinExistence type="predicted"/>
<sequence length="324" mass="35018">MVGVGENNRSSGVDCVGATRQNNGDENISPEQVAPCRTRLASGDTAVTGNGFHNADRITRRSENLGNKPLQGRGQGNAPMADEVSGISRQYVSAEPLQNNIYIAGRAEQSQNRTNLEIISGKDTSASRQFQVRPGEVEASCGEAAGVNDADADDEGEESAQRSTEVSENASEAGEDVSGSESGDGGECSREDHEEEEDDAENDDQDGKAESEGEAEGMTDTHDAEGEITSLPFSERILHTVKPLARHVPAALHNKEDKYSRIFYGNDSFYVLFRLHQLMEYGHEKPEAAAVSMDPSFSTYLYSDFMSSIPDKKGAEGVFLRRLA</sequence>
<feature type="compositionally biased region" description="Polar residues" evidence="1">
    <location>
        <begin position="19"/>
        <end position="30"/>
    </location>
</feature>
<organism evidence="2 3">
    <name type="scientific">Ensete ventricosum</name>
    <name type="common">Abyssinian banana</name>
    <name type="synonym">Musa ensete</name>
    <dbReference type="NCBI Taxonomy" id="4639"/>
    <lineage>
        <taxon>Eukaryota</taxon>
        <taxon>Viridiplantae</taxon>
        <taxon>Streptophyta</taxon>
        <taxon>Embryophyta</taxon>
        <taxon>Tracheophyta</taxon>
        <taxon>Spermatophyta</taxon>
        <taxon>Magnoliopsida</taxon>
        <taxon>Liliopsida</taxon>
        <taxon>Zingiberales</taxon>
        <taxon>Musaceae</taxon>
        <taxon>Ensete</taxon>
    </lineage>
</organism>
<accession>A0A427BAL3</accession>
<feature type="compositionally biased region" description="Polar residues" evidence="1">
    <location>
        <begin position="161"/>
        <end position="170"/>
    </location>
</feature>
<reference evidence="2 3" key="1">
    <citation type="journal article" date="2014" name="Agronomy (Basel)">
        <title>A Draft Genome Sequence for Ensete ventricosum, the Drought-Tolerant Tree Against Hunger.</title>
        <authorList>
            <person name="Harrison J."/>
            <person name="Moore K.A."/>
            <person name="Paszkiewicz K."/>
            <person name="Jones T."/>
            <person name="Grant M."/>
            <person name="Ambacheew D."/>
            <person name="Muzemil S."/>
            <person name="Studholme D.J."/>
        </authorList>
    </citation>
    <scope>NUCLEOTIDE SEQUENCE [LARGE SCALE GENOMIC DNA]</scope>
</reference>
<dbReference type="EMBL" id="AMZH03000101">
    <property type="protein sequence ID" value="RRT85532.1"/>
    <property type="molecule type" value="Genomic_DNA"/>
</dbReference>
<feature type="region of interest" description="Disordered" evidence="1">
    <location>
        <begin position="42"/>
        <end position="82"/>
    </location>
</feature>
<name>A0A427BAL3_ENSVE</name>
<feature type="region of interest" description="Disordered" evidence="1">
    <location>
        <begin position="118"/>
        <end position="225"/>
    </location>
</feature>
<evidence type="ECO:0000256" key="1">
    <source>
        <dbReference type="SAM" id="MobiDB-lite"/>
    </source>
</evidence>
<gene>
    <name evidence="2" type="ORF">B296_00006550</name>
</gene>
<feature type="compositionally biased region" description="Basic and acidic residues" evidence="1">
    <location>
        <begin position="54"/>
        <end position="63"/>
    </location>
</feature>
<feature type="compositionally biased region" description="Acidic residues" evidence="1">
    <location>
        <begin position="193"/>
        <end position="204"/>
    </location>
</feature>
<evidence type="ECO:0000313" key="2">
    <source>
        <dbReference type="EMBL" id="RRT85532.1"/>
    </source>
</evidence>
<feature type="compositionally biased region" description="Polar residues" evidence="1">
    <location>
        <begin position="118"/>
        <end position="130"/>
    </location>
</feature>
<feature type="region of interest" description="Disordered" evidence="1">
    <location>
        <begin position="1"/>
        <end position="30"/>
    </location>
</feature>
<evidence type="ECO:0000313" key="3">
    <source>
        <dbReference type="Proteomes" id="UP000287651"/>
    </source>
</evidence>
<dbReference type="Proteomes" id="UP000287651">
    <property type="component" value="Unassembled WGS sequence"/>
</dbReference>
<evidence type="ECO:0008006" key="4">
    <source>
        <dbReference type="Google" id="ProtNLM"/>
    </source>
</evidence>